<dbReference type="InterPro" id="IPR050695">
    <property type="entry name" value="N-acetylmuramoyl_amidase_3"/>
</dbReference>
<keyword evidence="4" id="KW-1185">Reference proteome</keyword>
<dbReference type="CDD" id="cd02696">
    <property type="entry name" value="MurNAc-LAA"/>
    <property type="match status" value="1"/>
</dbReference>
<organism evidence="3 4">
    <name type="scientific">Thermoflavimicrobium dichotomicum</name>
    <dbReference type="NCBI Taxonomy" id="46223"/>
    <lineage>
        <taxon>Bacteria</taxon>
        <taxon>Bacillati</taxon>
        <taxon>Bacillota</taxon>
        <taxon>Bacilli</taxon>
        <taxon>Bacillales</taxon>
        <taxon>Thermoactinomycetaceae</taxon>
        <taxon>Thermoflavimicrobium</taxon>
    </lineage>
</organism>
<dbReference type="GO" id="GO:0030288">
    <property type="term" value="C:outer membrane-bounded periplasmic space"/>
    <property type="evidence" value="ECO:0007669"/>
    <property type="project" value="TreeGrafter"/>
</dbReference>
<dbReference type="GO" id="GO:0009253">
    <property type="term" value="P:peptidoglycan catabolic process"/>
    <property type="evidence" value="ECO:0007669"/>
    <property type="project" value="InterPro"/>
</dbReference>
<dbReference type="Pfam" id="PF01520">
    <property type="entry name" value="Amidase_3"/>
    <property type="match status" value="1"/>
</dbReference>
<reference evidence="3 4" key="1">
    <citation type="submission" date="2016-10" db="EMBL/GenBank/DDBJ databases">
        <authorList>
            <person name="de Groot N.N."/>
        </authorList>
    </citation>
    <scope>NUCLEOTIDE SEQUENCE [LARGE SCALE GENOMIC DNA]</scope>
    <source>
        <strain evidence="3 4">DSM 44778</strain>
    </source>
</reference>
<dbReference type="STRING" id="46223.SAMN05421852_11536"/>
<name>A0A1I3T2X0_9BACL</name>
<feature type="domain" description="MurNAc-LAA" evidence="2">
    <location>
        <begin position="81"/>
        <end position="200"/>
    </location>
</feature>
<protein>
    <submittedName>
        <fullName evidence="3">N-acetylmuramoyl-L-alanine amidase</fullName>
    </submittedName>
</protein>
<evidence type="ECO:0000313" key="3">
    <source>
        <dbReference type="EMBL" id="SFJ64862.1"/>
    </source>
</evidence>
<proteinExistence type="predicted"/>
<dbReference type="PANTHER" id="PTHR30404:SF0">
    <property type="entry name" value="N-ACETYLMURAMOYL-L-ALANINE AMIDASE AMIC"/>
    <property type="match status" value="1"/>
</dbReference>
<dbReference type="EMBL" id="FORR01000015">
    <property type="protein sequence ID" value="SFJ64862.1"/>
    <property type="molecule type" value="Genomic_DNA"/>
</dbReference>
<dbReference type="InterPro" id="IPR002508">
    <property type="entry name" value="MurNAc-LAA_cat"/>
</dbReference>
<evidence type="ECO:0000259" key="2">
    <source>
        <dbReference type="SMART" id="SM00646"/>
    </source>
</evidence>
<dbReference type="RefSeq" id="WP_093231006.1">
    <property type="nucleotide sequence ID" value="NZ_FORR01000015.1"/>
</dbReference>
<dbReference type="OrthoDB" id="9763643at2"/>
<dbReference type="Proteomes" id="UP000199545">
    <property type="component" value="Unassembled WGS sequence"/>
</dbReference>
<dbReference type="SMART" id="SM00646">
    <property type="entry name" value="Ami_3"/>
    <property type="match status" value="1"/>
</dbReference>
<sequence length="265" mass="30235">MSSAANYLVALDDGHGLTDDKGNFNPTPGKRTPNIPGVGVIYENEFNRKVVQYLDEALKRCGFRTVLTAPGDYDHSLASRCKRANDANADIFISCHYNHSGQSHPGNPGAQGVETYYYPEARSKKLAETVHKYVRTGTQQVDRGVKEWGELYVLRNTKMPAILIEFGFMDDEKWGYREAKLMRDEGFQRESAEQTAMGVCEYFGVKYVPPSNQQQPQPVYTYQILKKVDGEWKEEVWTAYRSIQMKTVEKLLDEGEEEILIKRVK</sequence>
<dbReference type="Gene3D" id="3.40.630.40">
    <property type="entry name" value="Zn-dependent exopeptidases"/>
    <property type="match status" value="1"/>
</dbReference>
<gene>
    <name evidence="3" type="ORF">SAMN05421852_11536</name>
</gene>
<dbReference type="PANTHER" id="PTHR30404">
    <property type="entry name" value="N-ACETYLMURAMOYL-L-ALANINE AMIDASE"/>
    <property type="match status" value="1"/>
</dbReference>
<evidence type="ECO:0000313" key="4">
    <source>
        <dbReference type="Proteomes" id="UP000199545"/>
    </source>
</evidence>
<dbReference type="GO" id="GO:0008745">
    <property type="term" value="F:N-acetylmuramoyl-L-alanine amidase activity"/>
    <property type="evidence" value="ECO:0007669"/>
    <property type="project" value="InterPro"/>
</dbReference>
<evidence type="ECO:0000256" key="1">
    <source>
        <dbReference type="ARBA" id="ARBA00022801"/>
    </source>
</evidence>
<dbReference type="SUPFAM" id="SSF53187">
    <property type="entry name" value="Zn-dependent exopeptidases"/>
    <property type="match status" value="1"/>
</dbReference>
<dbReference type="AlphaFoldDB" id="A0A1I3T2X0"/>
<keyword evidence="1" id="KW-0378">Hydrolase</keyword>
<accession>A0A1I3T2X0</accession>